<feature type="region of interest" description="Disordered" evidence="3">
    <location>
        <begin position="125"/>
        <end position="146"/>
    </location>
</feature>
<dbReference type="InterPro" id="IPR001878">
    <property type="entry name" value="Znf_CCHC"/>
</dbReference>
<name>A0A015KPT2_RHIIW</name>
<dbReference type="GO" id="GO:0003676">
    <property type="term" value="F:nucleic acid binding"/>
    <property type="evidence" value="ECO:0007669"/>
    <property type="project" value="InterPro"/>
</dbReference>
<dbReference type="Gene3D" id="3.60.10.10">
    <property type="entry name" value="Endonuclease/exonuclease/phosphatase"/>
    <property type="match status" value="1"/>
</dbReference>
<feature type="compositionally biased region" description="Polar residues" evidence="3">
    <location>
        <begin position="125"/>
        <end position="140"/>
    </location>
</feature>
<gene>
    <name evidence="5" type="ORF">RirG_167850</name>
</gene>
<proteinExistence type="predicted"/>
<dbReference type="AlphaFoldDB" id="A0A015KPT2"/>
<dbReference type="HOGENOM" id="CLU_007682_0_0_1"/>
<evidence type="ECO:0000259" key="4">
    <source>
        <dbReference type="PROSITE" id="PS50158"/>
    </source>
</evidence>
<dbReference type="Pfam" id="PF00098">
    <property type="entry name" value="zf-CCHC"/>
    <property type="match status" value="2"/>
</dbReference>
<dbReference type="GO" id="GO:0003824">
    <property type="term" value="F:catalytic activity"/>
    <property type="evidence" value="ECO:0007669"/>
    <property type="project" value="InterPro"/>
</dbReference>
<feature type="domain" description="CCHC-type" evidence="4">
    <location>
        <begin position="496"/>
        <end position="512"/>
    </location>
</feature>
<dbReference type="OrthoDB" id="6244150at2759"/>
<accession>A0A015KPT2</accession>
<dbReference type="Proteomes" id="UP000022910">
    <property type="component" value="Unassembled WGS sequence"/>
</dbReference>
<keyword evidence="1" id="KW-0479">Metal-binding</keyword>
<feature type="domain" description="CCHC-type" evidence="4">
    <location>
        <begin position="440"/>
        <end position="455"/>
    </location>
</feature>
<protein>
    <submittedName>
        <fullName evidence="5">Gis2p</fullName>
    </submittedName>
</protein>
<evidence type="ECO:0000313" key="5">
    <source>
        <dbReference type="EMBL" id="EXX61801.1"/>
    </source>
</evidence>
<dbReference type="InterPro" id="IPR036875">
    <property type="entry name" value="Znf_CCHC_sf"/>
</dbReference>
<dbReference type="SMART" id="SM00343">
    <property type="entry name" value="ZnF_C2HC"/>
    <property type="match status" value="2"/>
</dbReference>
<dbReference type="InterPro" id="IPR036691">
    <property type="entry name" value="Endo/exonu/phosph_ase_sf"/>
</dbReference>
<comment type="caution">
    <text evidence="5">The sequence shown here is derived from an EMBL/GenBank/DDBJ whole genome shotgun (WGS) entry which is preliminary data.</text>
</comment>
<keyword evidence="2" id="KW-0175">Coiled coil</keyword>
<evidence type="ECO:0000256" key="3">
    <source>
        <dbReference type="SAM" id="MobiDB-lite"/>
    </source>
</evidence>
<dbReference type="STRING" id="1432141.A0A015KPT2"/>
<dbReference type="GO" id="GO:0008270">
    <property type="term" value="F:zinc ion binding"/>
    <property type="evidence" value="ECO:0007669"/>
    <property type="project" value="UniProtKB-KW"/>
</dbReference>
<evidence type="ECO:0000256" key="2">
    <source>
        <dbReference type="SAM" id="Coils"/>
    </source>
</evidence>
<dbReference type="PROSITE" id="PS50158">
    <property type="entry name" value="ZF_CCHC"/>
    <property type="match status" value="2"/>
</dbReference>
<keyword evidence="1" id="KW-0862">Zinc</keyword>
<feature type="coiled-coil region" evidence="2">
    <location>
        <begin position="65"/>
        <end position="92"/>
    </location>
</feature>
<sequence>MGVTVSTEDVSLLQDFGSKSKEEQEKVIEKAGFVVEETDKRIAEYMALADSQAVVVQRLCELVYNKTKDSMIEEAQQQMVLARQEWEQHTEIKERSMKQELQKLLDVVNKKDYLISHETSVVEEITSTNESERSGASNGNGLFEGQNFYNSDSQSSGFNERLHKELNIGSCVIKSDTNENEMKGIRTTKGKNMSIHRAADVENQEHYHIGIRSYTISEYRRTYIVVAVSSNDEVEKILDTSGKDREFPYKFIPIISLNATLNEQVIWLTKVDKSFSQQEVCEAVINTLGEVQHIKKIEYRYNNSFRVTIKVTCSDVTFNNTWSIEIGKGRAEVWPERLSTEEKKKRKTFKAWINNVDKDTTESSFTRQLYNFNAKSWLLVDSGNTLRLEVTFDNNQDMLRCVKKEFVFEGRGYRWEMENNDNKQIRNFNKSIKKEREIMCYNCGSMGHMAKFCQNNNFQQQGYRNQERVKSEEIGLRCYSCGNNSKKQRGQGSGIRCFNCKKIGHLARDCRNEYSNSFNGTGKQGYKNQEKFQSQNHQRQDYNIEYQRGNRFFHAQDNNFVNKGMEIDLINNDMQGMVLRMEVTTSGNTEVANNFKSIKTKERSGKGIEELKVEEIDHYNSNKRGREQNIEILDNINIRTKKNKKIDKNRYKNIQKQIKTDKNIKKLAVYNVQGLGKEDKYGLLVDALKENKWDILGLCETKLKSEAAKFRFIGLDNYISYSACNENSSKEGVTLLIKKLLAYHVTNIERIEGVAIKVDLVFKNKVKNFRCILIYRPIEKLENVVKVQEIQDKLTKWNDCDYDKWDLVVMGDLNEHYKVEEFLDKGLNSVKGKKCKIINWLLKNNFIDSEYIINSFNVDSNFTWKSGNNCSRIDYIWIRDSMDFLLEDFKAFEFEDFVESDHRLIEIKLKDINEEIKEREEVTLDVSEVSTILDRNKVQEKWKEFAEIIENKLKVSIANEYDMGIEGTWKMIKDCFMEGEKILPKKEIKKMRVSGNDLLLRDKEFKKILQIYQRSKKIRTRFKKLKKVIAMQLDEISQIDKVLYDNNRKIINHNNLTMQEEYKFNTYKLEEINQENWESLNNKVKNIKKDLENIGERIKHKQIREKIIKRQQLAISNPGSFIRKIFENKKRHVIDFSRLVCKHEEEIDIIVDKEEIKNKVYVHYKEWTKKRSIDTQVEGAPLSKIQKMQIPHFPGKWWKIVENAALR</sequence>
<dbReference type="EMBL" id="JEMT01025019">
    <property type="protein sequence ID" value="EXX61801.1"/>
    <property type="molecule type" value="Genomic_DNA"/>
</dbReference>
<keyword evidence="6" id="KW-1185">Reference proteome</keyword>
<dbReference type="SUPFAM" id="SSF56219">
    <property type="entry name" value="DNase I-like"/>
    <property type="match status" value="1"/>
</dbReference>
<evidence type="ECO:0000256" key="1">
    <source>
        <dbReference type="PROSITE-ProRule" id="PRU00047"/>
    </source>
</evidence>
<dbReference type="Gene3D" id="4.10.60.10">
    <property type="entry name" value="Zinc finger, CCHC-type"/>
    <property type="match status" value="2"/>
</dbReference>
<dbReference type="InterPro" id="IPR005135">
    <property type="entry name" value="Endo/exonuclease/phosphatase"/>
</dbReference>
<organism evidence="5 6">
    <name type="scientific">Rhizophagus irregularis (strain DAOM 197198w)</name>
    <name type="common">Glomus intraradices</name>
    <dbReference type="NCBI Taxonomy" id="1432141"/>
    <lineage>
        <taxon>Eukaryota</taxon>
        <taxon>Fungi</taxon>
        <taxon>Fungi incertae sedis</taxon>
        <taxon>Mucoromycota</taxon>
        <taxon>Glomeromycotina</taxon>
        <taxon>Glomeromycetes</taxon>
        <taxon>Glomerales</taxon>
        <taxon>Glomeraceae</taxon>
        <taxon>Rhizophagus</taxon>
    </lineage>
</organism>
<dbReference type="SUPFAM" id="SSF57756">
    <property type="entry name" value="Retrovirus zinc finger-like domains"/>
    <property type="match status" value="1"/>
</dbReference>
<keyword evidence="1" id="KW-0863">Zinc-finger</keyword>
<reference evidence="5 6" key="1">
    <citation type="submission" date="2014-02" db="EMBL/GenBank/DDBJ databases">
        <title>Single nucleus genome sequencing reveals high similarity among nuclei of an endomycorrhizal fungus.</title>
        <authorList>
            <person name="Lin K."/>
            <person name="Geurts R."/>
            <person name="Zhang Z."/>
            <person name="Limpens E."/>
            <person name="Saunders D.G."/>
            <person name="Mu D."/>
            <person name="Pang E."/>
            <person name="Cao H."/>
            <person name="Cha H."/>
            <person name="Lin T."/>
            <person name="Zhou Q."/>
            <person name="Shang Y."/>
            <person name="Li Y."/>
            <person name="Ivanov S."/>
            <person name="Sharma T."/>
            <person name="Velzen R.V."/>
            <person name="Ruijter N.D."/>
            <person name="Aanen D.K."/>
            <person name="Win J."/>
            <person name="Kamoun S."/>
            <person name="Bisseling T."/>
            <person name="Huang S."/>
        </authorList>
    </citation>
    <scope>NUCLEOTIDE SEQUENCE [LARGE SCALE GENOMIC DNA]</scope>
    <source>
        <strain evidence="6">DAOM197198w</strain>
    </source>
</reference>
<evidence type="ECO:0000313" key="6">
    <source>
        <dbReference type="Proteomes" id="UP000022910"/>
    </source>
</evidence>
<dbReference type="Pfam" id="PF03372">
    <property type="entry name" value="Exo_endo_phos"/>
    <property type="match status" value="1"/>
</dbReference>